<dbReference type="InterPro" id="IPR005025">
    <property type="entry name" value="FMN_Rdtase-like_dom"/>
</dbReference>
<dbReference type="Gene3D" id="3.40.50.360">
    <property type="match status" value="1"/>
</dbReference>
<dbReference type="SUPFAM" id="SSF52218">
    <property type="entry name" value="Flavoproteins"/>
    <property type="match status" value="1"/>
</dbReference>
<evidence type="ECO:0000256" key="2">
    <source>
        <dbReference type="ARBA" id="ARBA00022643"/>
    </source>
</evidence>
<dbReference type="EMBL" id="RHHU01000007">
    <property type="protein sequence ID" value="RNB85323.1"/>
    <property type="molecule type" value="Genomic_DNA"/>
</dbReference>
<protein>
    <submittedName>
        <fullName evidence="5">NADPH-dependent oxidoreductase</fullName>
    </submittedName>
</protein>
<keyword evidence="1" id="KW-0285">Flavoprotein</keyword>
<dbReference type="AlphaFoldDB" id="A0A3M8DBI2"/>
<dbReference type="InterPro" id="IPR051814">
    <property type="entry name" value="NAD(P)H-dep_FMN_reductase"/>
</dbReference>
<proteinExistence type="predicted"/>
<reference evidence="5 6" key="1">
    <citation type="submission" date="2018-10" db="EMBL/GenBank/DDBJ databases">
        <title>Phylogenomics of Brevibacillus.</title>
        <authorList>
            <person name="Dunlap C."/>
        </authorList>
    </citation>
    <scope>NUCLEOTIDE SEQUENCE [LARGE SCALE GENOMIC DNA]</scope>
    <source>
        <strain evidence="5 6">JCM 15774</strain>
    </source>
</reference>
<feature type="domain" description="NADPH-dependent FMN reductase-like" evidence="4">
    <location>
        <begin position="1"/>
        <end position="145"/>
    </location>
</feature>
<evidence type="ECO:0000256" key="1">
    <source>
        <dbReference type="ARBA" id="ARBA00022630"/>
    </source>
</evidence>
<dbReference type="Proteomes" id="UP000269573">
    <property type="component" value="Unassembled WGS sequence"/>
</dbReference>
<evidence type="ECO:0000313" key="6">
    <source>
        <dbReference type="Proteomes" id="UP000269573"/>
    </source>
</evidence>
<dbReference type="PANTHER" id="PTHR43408">
    <property type="entry name" value="FMN REDUCTASE (NADPH)"/>
    <property type="match status" value="1"/>
</dbReference>
<keyword evidence="3" id="KW-0560">Oxidoreductase</keyword>
<dbReference type="GO" id="GO:0016491">
    <property type="term" value="F:oxidoreductase activity"/>
    <property type="evidence" value="ECO:0007669"/>
    <property type="project" value="UniProtKB-KW"/>
</dbReference>
<gene>
    <name evidence="5" type="ORF">EDM59_13045</name>
</gene>
<evidence type="ECO:0000313" key="5">
    <source>
        <dbReference type="EMBL" id="RNB85323.1"/>
    </source>
</evidence>
<organism evidence="5 6">
    <name type="scientific">Brevibacillus nitrificans</name>
    <dbReference type="NCBI Taxonomy" id="651560"/>
    <lineage>
        <taxon>Bacteria</taxon>
        <taxon>Bacillati</taxon>
        <taxon>Bacillota</taxon>
        <taxon>Bacilli</taxon>
        <taxon>Bacillales</taxon>
        <taxon>Paenibacillaceae</taxon>
        <taxon>Brevibacillus</taxon>
    </lineage>
</organism>
<keyword evidence="6" id="KW-1185">Reference proteome</keyword>
<dbReference type="Pfam" id="PF03358">
    <property type="entry name" value="FMN_red"/>
    <property type="match status" value="1"/>
</dbReference>
<dbReference type="RefSeq" id="WP_122923988.1">
    <property type="nucleotide sequence ID" value="NZ_RHHU01000007.1"/>
</dbReference>
<keyword evidence="2" id="KW-0288">FMN</keyword>
<comment type="caution">
    <text evidence="5">The sequence shown here is derived from an EMBL/GenBank/DDBJ whole genome shotgun (WGS) entry which is preliminary data.</text>
</comment>
<dbReference type="InterPro" id="IPR029039">
    <property type="entry name" value="Flavoprotein-like_sf"/>
</dbReference>
<name>A0A3M8DBI2_9BACL</name>
<dbReference type="PANTHER" id="PTHR43408:SF2">
    <property type="entry name" value="FMN REDUCTASE (NADPH)"/>
    <property type="match status" value="1"/>
</dbReference>
<sequence>MKLLGISGTMIGAKTSILVNRVLDEVKKARPDIEVELLDLRNYQVSLCDGRNPSAYTDDTKKVIDIVSSADFYVIGTPIFQGSMTGSLKNLLDHIQPQALRNKVMGFVANGGTYQHYLVIENQLKPIAGYFRAYVAPGYVYAHTDHFNQQNEIVDEDVGNRIANLAKELIQLQVGLKTANHMAAANHGND</sequence>
<accession>A0A3M8DBI2</accession>
<evidence type="ECO:0000259" key="4">
    <source>
        <dbReference type="Pfam" id="PF03358"/>
    </source>
</evidence>
<evidence type="ECO:0000256" key="3">
    <source>
        <dbReference type="ARBA" id="ARBA00023002"/>
    </source>
</evidence>